<dbReference type="PANTHER" id="PTHR21053">
    <property type="entry name" value="TRANSCRIPTION ELONGATION FACTOR, MITOCHONDRIAL"/>
    <property type="match status" value="1"/>
</dbReference>
<dbReference type="GO" id="GO:0030337">
    <property type="term" value="F:DNA polymerase processivity factor activity"/>
    <property type="evidence" value="ECO:0007669"/>
    <property type="project" value="TreeGrafter"/>
</dbReference>
<dbReference type="Gene3D" id="1.10.150.280">
    <property type="entry name" value="AF1531-like domain"/>
    <property type="match status" value="1"/>
</dbReference>
<dbReference type="OrthoDB" id="5949570at2759"/>
<dbReference type="STRING" id="400727.A0A2T7PW55"/>
<dbReference type="InterPro" id="IPR010994">
    <property type="entry name" value="RuvA_2-like"/>
</dbReference>
<dbReference type="GO" id="GO:0006392">
    <property type="term" value="P:transcription elongation by mitochondrial RNA polymerase"/>
    <property type="evidence" value="ECO:0007669"/>
    <property type="project" value="InterPro"/>
</dbReference>
<sequence>MSTKTSKASEHVFEEIFTADEKTRILDIFNKCTTEELQFIRLLNNQKAVAIVKYRERNGNFSSLPELLHVPGLGIIGLQKICNTVKNVDFTSVHQLKKSLELESVKTKPPLPENVCDNLRSLVALEIHADCVGFAHMTRDMTLESWSLLPLFDKPFQRVDPVQLLDKLMQVVQQLPKADIYVLESQIYRYTNLRIVPFLTNLRLMEAMLVTLLNPDLAQTCQYRTFFLKQNSVMKFFNLSVGGEKVSCRHIIQDIQRTALPERDPKSLVSNVNVPSMLWGTYWNEKSLGQERLSNCLLLAVAFYKLVVLKTHFLQQ</sequence>
<evidence type="ECO:0000313" key="2">
    <source>
        <dbReference type="Proteomes" id="UP000245119"/>
    </source>
</evidence>
<dbReference type="GO" id="GO:0042645">
    <property type="term" value="C:mitochondrial nucleoid"/>
    <property type="evidence" value="ECO:0007669"/>
    <property type="project" value="TreeGrafter"/>
</dbReference>
<accession>A0A2T7PW55</accession>
<dbReference type="AlphaFoldDB" id="A0A2T7PW55"/>
<keyword evidence="2" id="KW-1185">Reference proteome</keyword>
<dbReference type="InterPro" id="IPR039150">
    <property type="entry name" value="TEFM"/>
</dbReference>
<dbReference type="Pfam" id="PF12836">
    <property type="entry name" value="HHH_3"/>
    <property type="match status" value="1"/>
</dbReference>
<dbReference type="SUPFAM" id="SSF47781">
    <property type="entry name" value="RuvA domain 2-like"/>
    <property type="match status" value="1"/>
</dbReference>
<evidence type="ECO:0000313" key="1">
    <source>
        <dbReference type="EMBL" id="PVD37651.1"/>
    </source>
</evidence>
<proteinExistence type="predicted"/>
<dbReference type="PANTHER" id="PTHR21053:SF2">
    <property type="entry name" value="TRANSCRIPTION ELONGATION FACTOR, MITOCHONDRIAL"/>
    <property type="match status" value="1"/>
</dbReference>
<dbReference type="EMBL" id="PZQS01000001">
    <property type="protein sequence ID" value="PVD37651.1"/>
    <property type="molecule type" value="Genomic_DNA"/>
</dbReference>
<reference evidence="1 2" key="1">
    <citation type="submission" date="2018-04" db="EMBL/GenBank/DDBJ databases">
        <title>The genome of golden apple snail Pomacea canaliculata provides insight into stress tolerance and invasive adaptation.</title>
        <authorList>
            <person name="Liu C."/>
            <person name="Liu B."/>
            <person name="Ren Y."/>
            <person name="Zhang Y."/>
            <person name="Wang H."/>
            <person name="Li S."/>
            <person name="Jiang F."/>
            <person name="Yin L."/>
            <person name="Zhang G."/>
            <person name="Qian W."/>
            <person name="Fan W."/>
        </authorList>
    </citation>
    <scope>NUCLEOTIDE SEQUENCE [LARGE SCALE GENOMIC DNA]</scope>
    <source>
        <strain evidence="1">SZHN2017</strain>
        <tissue evidence="1">Muscle</tissue>
    </source>
</reference>
<gene>
    <name evidence="1" type="ORF">C0Q70_00249</name>
</gene>
<name>A0A2T7PW55_POMCA</name>
<protein>
    <submittedName>
        <fullName evidence="1">Uncharacterized protein</fullName>
    </submittedName>
</protein>
<organism evidence="1 2">
    <name type="scientific">Pomacea canaliculata</name>
    <name type="common">Golden apple snail</name>
    <dbReference type="NCBI Taxonomy" id="400727"/>
    <lineage>
        <taxon>Eukaryota</taxon>
        <taxon>Metazoa</taxon>
        <taxon>Spiralia</taxon>
        <taxon>Lophotrochozoa</taxon>
        <taxon>Mollusca</taxon>
        <taxon>Gastropoda</taxon>
        <taxon>Caenogastropoda</taxon>
        <taxon>Architaenioglossa</taxon>
        <taxon>Ampullarioidea</taxon>
        <taxon>Ampullariidae</taxon>
        <taxon>Pomacea</taxon>
    </lineage>
</organism>
<comment type="caution">
    <text evidence="1">The sequence shown here is derived from an EMBL/GenBank/DDBJ whole genome shotgun (WGS) entry which is preliminary data.</text>
</comment>
<dbReference type="Proteomes" id="UP000245119">
    <property type="component" value="Linkage Group LG1"/>
</dbReference>